<evidence type="ECO:0000313" key="3">
    <source>
        <dbReference type="EMBL" id="VFU64386.1"/>
    </source>
</evidence>
<dbReference type="SUPFAM" id="SSF47473">
    <property type="entry name" value="EF-hand"/>
    <property type="match status" value="1"/>
</dbReference>
<feature type="compositionally biased region" description="Basic and acidic residues" evidence="1">
    <location>
        <begin position="1"/>
        <end position="50"/>
    </location>
</feature>
<dbReference type="InterPro" id="IPR011992">
    <property type="entry name" value="EF-hand-dom_pair"/>
</dbReference>
<dbReference type="Gene3D" id="1.10.238.10">
    <property type="entry name" value="EF-hand"/>
    <property type="match status" value="1"/>
</dbReference>
<name>A0A6N2NED6_SALVM</name>
<dbReference type="GO" id="GO:0005509">
    <property type="term" value="F:calcium ion binding"/>
    <property type="evidence" value="ECO:0007669"/>
    <property type="project" value="InterPro"/>
</dbReference>
<dbReference type="PANTHER" id="PTHR14304">
    <property type="entry name" value="CELL DIVISION CYCLE AND APOPTOSIS REGULATOR PROTEIN"/>
    <property type="match status" value="1"/>
</dbReference>
<dbReference type="FunFam" id="1.10.238.10:FF:000157">
    <property type="entry name" value="ATP/GTP-binding protein family"/>
    <property type="match status" value="1"/>
</dbReference>
<dbReference type="AlphaFoldDB" id="A0A6N2NED6"/>
<dbReference type="InterPro" id="IPR025224">
    <property type="entry name" value="CCAR1/CCAR2"/>
</dbReference>
<accession>A0A6N2NED6</accession>
<dbReference type="PANTHER" id="PTHR14304:SF11">
    <property type="entry name" value="SAP DOMAIN-CONTAINING PROTEIN"/>
    <property type="match status" value="1"/>
</dbReference>
<evidence type="ECO:0000259" key="2">
    <source>
        <dbReference type="PROSITE" id="PS50222"/>
    </source>
</evidence>
<dbReference type="PROSITE" id="PS50222">
    <property type="entry name" value="EF_HAND_2"/>
    <property type="match status" value="1"/>
</dbReference>
<feature type="domain" description="EF-hand" evidence="2">
    <location>
        <begin position="75"/>
        <end position="110"/>
    </location>
</feature>
<proteinExistence type="predicted"/>
<dbReference type="InterPro" id="IPR002048">
    <property type="entry name" value="EF_hand_dom"/>
</dbReference>
<dbReference type="EMBL" id="CAADRP010002262">
    <property type="protein sequence ID" value="VFU64386.1"/>
    <property type="molecule type" value="Genomic_DNA"/>
</dbReference>
<sequence>MDDTGHQKDEGKTSGDAEHDEPLAGDEKDKAEEVAGDKTDINDAESKPKSVADLSENKLGTVKTEKKDLSGKEAVIDKEVLEAFRFFDRNGAGYIRVEDMRLIIHSLGKFLSHRDVKELVQSALLESNTGRDDRILYNKLVIMTGV</sequence>
<dbReference type="GO" id="GO:0006355">
    <property type="term" value="P:regulation of DNA-templated transcription"/>
    <property type="evidence" value="ECO:0007669"/>
    <property type="project" value="InterPro"/>
</dbReference>
<dbReference type="GO" id="GO:0005634">
    <property type="term" value="C:nucleus"/>
    <property type="evidence" value="ECO:0007669"/>
    <property type="project" value="TreeGrafter"/>
</dbReference>
<evidence type="ECO:0000256" key="1">
    <source>
        <dbReference type="SAM" id="MobiDB-lite"/>
    </source>
</evidence>
<protein>
    <recommendedName>
        <fullName evidence="2">EF-hand domain-containing protein</fullName>
    </recommendedName>
</protein>
<gene>
    <name evidence="3" type="ORF">SVIM_LOCUS493508</name>
</gene>
<organism evidence="3">
    <name type="scientific">Salix viminalis</name>
    <name type="common">Common osier</name>
    <name type="synonym">Basket willow</name>
    <dbReference type="NCBI Taxonomy" id="40686"/>
    <lineage>
        <taxon>Eukaryota</taxon>
        <taxon>Viridiplantae</taxon>
        <taxon>Streptophyta</taxon>
        <taxon>Embryophyta</taxon>
        <taxon>Tracheophyta</taxon>
        <taxon>Spermatophyta</taxon>
        <taxon>Magnoliopsida</taxon>
        <taxon>eudicotyledons</taxon>
        <taxon>Gunneridae</taxon>
        <taxon>Pentapetalae</taxon>
        <taxon>rosids</taxon>
        <taxon>fabids</taxon>
        <taxon>Malpighiales</taxon>
        <taxon>Salicaceae</taxon>
        <taxon>Saliceae</taxon>
        <taxon>Salix</taxon>
    </lineage>
</organism>
<feature type="region of interest" description="Disordered" evidence="1">
    <location>
        <begin position="1"/>
        <end position="57"/>
    </location>
</feature>
<reference evidence="3" key="1">
    <citation type="submission" date="2019-03" db="EMBL/GenBank/DDBJ databases">
        <authorList>
            <person name="Mank J."/>
            <person name="Almeida P."/>
        </authorList>
    </citation>
    <scope>NUCLEOTIDE SEQUENCE</scope>
    <source>
        <strain evidence="3">78183</strain>
    </source>
</reference>